<feature type="domain" description="Phospholipid/glycerol acyltransferase" evidence="7">
    <location>
        <begin position="455"/>
        <end position="565"/>
    </location>
</feature>
<feature type="transmembrane region" description="Helical" evidence="6">
    <location>
        <begin position="290"/>
        <end position="313"/>
    </location>
</feature>
<keyword evidence="3 6" id="KW-0812">Transmembrane</keyword>
<protein>
    <submittedName>
        <fullName evidence="8">Acyl-CoA synthetase (AMP-forming)/AMP-acid ligase II</fullName>
    </submittedName>
</protein>
<dbReference type="eggNOG" id="COG0204">
    <property type="taxonomic scope" value="Bacteria"/>
</dbReference>
<feature type="transmembrane region" description="Helical" evidence="6">
    <location>
        <begin position="113"/>
        <end position="132"/>
    </location>
</feature>
<dbReference type="SMART" id="SM00563">
    <property type="entry name" value="PlsC"/>
    <property type="match status" value="1"/>
</dbReference>
<feature type="transmembrane region" description="Helical" evidence="6">
    <location>
        <begin position="144"/>
        <end position="165"/>
    </location>
</feature>
<dbReference type="Proteomes" id="UP000010998">
    <property type="component" value="Chromosome"/>
</dbReference>
<evidence type="ECO:0000313" key="8">
    <source>
        <dbReference type="EMBL" id="AGB42594.1"/>
    </source>
</evidence>
<keyword evidence="5 6" id="KW-0472">Membrane</keyword>
<dbReference type="CDD" id="cd07989">
    <property type="entry name" value="LPLAT_AGPAT-like"/>
    <property type="match status" value="1"/>
</dbReference>
<dbReference type="InterPro" id="IPR042099">
    <property type="entry name" value="ANL_N_sf"/>
</dbReference>
<evidence type="ECO:0000256" key="6">
    <source>
        <dbReference type="SAM" id="Phobius"/>
    </source>
</evidence>
<sequence length="1140" mass="121857">MEIAMNTHLMLSRRFAPLFWTQFLSAFNDNFLKNTLVFLILFTLAADQAASLVTLAGAVFMAPFLLLSALGGEIADRFDKALIARRLKFAEIGAAAVAVVGIALSSIPVLMTALLMFGIISALFGPIKYGILPDHLERKELPGANAWIESATFAAILGGTIAGGVVSADGIGVSVFGPIMMILAVGCWFVSCYIPSTGSAAPDLVIDRNVFRSTWRQVSELRTDSRIWRAGLMTSWFWLIGAIVLSILPTLVKDQLGGGEIAVTAYLAVFAISIAIGSAIAAWMSQGRIVLLPAPVGTALLALFGLELAWTIWSMQPSPRSETLGLFFAGPNTIRVAIDLAGMAISSAFLVVPTFAAVQAWSPEARRARVVAAVSIVNAGFMTVGGLLVAIIQAAGVSTGGILFGLALANAVAAWLMLKYLPTNAFRDFVSILFRAFHRLEVEGLDNLKAAGPAPILALNHVSFLDGPLALTLTNEEPVFAIDYTIAQAWWMKPFLKLTRALPLNPSKPMSTRTLIKIVQNGDPLVIFPEGRITVTGGLMKVYDGAAMVADKTGSMVVPIRIEGLEKSPFSRLTAQHVRRRLFPKVKVTILPPVRLKVDDELKGRKRRAAAGAALYQVMSDLVFRTQHIDKTVLGRIIETATERGMKQLAVQDPVAGSLSYGKLLTAVAVLGEKFEMLYAGQDTLGIMLPNANGACAALLGVISAGKVPAMINFTAGAANILSACKAAQVTTILTSRAFVEQAKLGAIVEEIGRSLDIVWLDDLRATIGLKDKLLGLLRKSTPRVARKATDPAVILFTSGSEGTPKGVVLTHRNILANAAQAASRIDFHSGDKVFNVLPIFHSFGLTAGTVLPLVSGVPVYFYPSPLHYRIVPELVYASNATIIFGTDTFLSGYARTAHPYDFRSVRYCFSGAEPVKASTRETYMEKFGLRILEGYGVTETAPVISINTPMYNKSGTVGKIMPGMEYRLEPVIGVEGGGRLFVRGPNVMAGYLRAEKPGVLEPLQDGWHDTGDIVSIDDAGFVSIRGRAKRFAKIGGEMISLAAVEALAGELWKGSLSAVATVPDPRKGEKLVLITEAEKATRAEFLAFAKANGAMDLMVPAEVRVVAHVPVLGSGKIDFVGVTRLVRGEALQAAKVEAA</sequence>
<dbReference type="eggNOG" id="COG2814">
    <property type="taxonomic scope" value="Bacteria"/>
</dbReference>
<dbReference type="GO" id="GO:0006631">
    <property type="term" value="P:fatty acid metabolic process"/>
    <property type="evidence" value="ECO:0007669"/>
    <property type="project" value="TreeGrafter"/>
</dbReference>
<dbReference type="InterPro" id="IPR036259">
    <property type="entry name" value="MFS_trans_sf"/>
</dbReference>
<feature type="transmembrane region" description="Helical" evidence="6">
    <location>
        <begin position="52"/>
        <end position="75"/>
    </location>
</feature>
<dbReference type="GO" id="GO:0022857">
    <property type="term" value="F:transmembrane transporter activity"/>
    <property type="evidence" value="ECO:0007669"/>
    <property type="project" value="InterPro"/>
</dbReference>
<dbReference type="InterPro" id="IPR000873">
    <property type="entry name" value="AMP-dep_synth/lig_dom"/>
</dbReference>
<reference evidence="9" key="1">
    <citation type="submission" date="2012-02" db="EMBL/GenBank/DDBJ databases">
        <title>Complete sequence of Mesorhizobium australicum WSM2073.</title>
        <authorList>
            <person name="Lucas S."/>
            <person name="Han J."/>
            <person name="Lapidus A."/>
            <person name="Cheng J.-F."/>
            <person name="Goodwin L."/>
            <person name="Pitluck S."/>
            <person name="Peters L."/>
            <person name="Gu W."/>
            <person name="Detter J.C."/>
            <person name="Han C."/>
            <person name="Tapia R."/>
            <person name="Land M."/>
            <person name="Hauser L."/>
            <person name="Kyrpides N."/>
            <person name="Ivanova N."/>
            <person name="Pagani I."/>
            <person name="Reeve W.G."/>
            <person name="Howieson J.G."/>
            <person name="Tiwari R.P."/>
            <person name="O'Hara G.W."/>
            <person name="Atkins C.A."/>
            <person name="Ronson C.W."/>
            <person name="Nandasena K.G."/>
            <person name="Woyke T."/>
        </authorList>
    </citation>
    <scope>NUCLEOTIDE SEQUENCE [LARGE SCALE GENOMIC DNA]</scope>
    <source>
        <strain evidence="9">LMG 24608 / HAMBI 3006 / WSM2073</strain>
    </source>
</reference>
<keyword evidence="2 8" id="KW-0436">Ligase</keyword>
<feature type="transmembrane region" description="Helical" evidence="6">
    <location>
        <begin position="230"/>
        <end position="251"/>
    </location>
</feature>
<dbReference type="SUPFAM" id="SSF103473">
    <property type="entry name" value="MFS general substrate transporter"/>
    <property type="match status" value="1"/>
</dbReference>
<dbReference type="Gene3D" id="1.20.1250.20">
    <property type="entry name" value="MFS general substrate transporter like domains"/>
    <property type="match status" value="1"/>
</dbReference>
<dbReference type="InterPro" id="IPR002123">
    <property type="entry name" value="Plipid/glycerol_acylTrfase"/>
</dbReference>
<dbReference type="SUPFAM" id="SSF56801">
    <property type="entry name" value="Acetyl-CoA synthetase-like"/>
    <property type="match status" value="1"/>
</dbReference>
<organism evidence="8 9">
    <name type="scientific">Mesorhizobium australicum (strain HAMBI 3006 / LMG 24608 / WSM2073)</name>
    <dbReference type="NCBI Taxonomy" id="754035"/>
    <lineage>
        <taxon>Bacteria</taxon>
        <taxon>Pseudomonadati</taxon>
        <taxon>Pseudomonadota</taxon>
        <taxon>Alphaproteobacteria</taxon>
        <taxon>Hyphomicrobiales</taxon>
        <taxon>Phyllobacteriaceae</taxon>
        <taxon>Mesorhizobium</taxon>
    </lineage>
</organism>
<dbReference type="InterPro" id="IPR045851">
    <property type="entry name" value="AMP-bd_C_sf"/>
</dbReference>
<feature type="transmembrane region" description="Helical" evidence="6">
    <location>
        <begin position="333"/>
        <end position="358"/>
    </location>
</feature>
<feature type="transmembrane region" description="Helical" evidence="6">
    <location>
        <begin position="87"/>
        <end position="107"/>
    </location>
</feature>
<dbReference type="Pfam" id="PF07690">
    <property type="entry name" value="MFS_1"/>
    <property type="match status" value="1"/>
</dbReference>
<dbReference type="eggNOG" id="COG0318">
    <property type="taxonomic scope" value="Bacteria"/>
</dbReference>
<dbReference type="NCBIfam" id="NF005291">
    <property type="entry name" value="PRK06814.1"/>
    <property type="match status" value="1"/>
</dbReference>
<feature type="transmembrane region" description="Helical" evidence="6">
    <location>
        <begin position="171"/>
        <end position="194"/>
    </location>
</feature>
<dbReference type="InterPro" id="IPR011701">
    <property type="entry name" value="MFS"/>
</dbReference>
<evidence type="ECO:0000256" key="1">
    <source>
        <dbReference type="ARBA" id="ARBA00006432"/>
    </source>
</evidence>
<evidence type="ECO:0000259" key="7">
    <source>
        <dbReference type="SMART" id="SM00563"/>
    </source>
</evidence>
<dbReference type="STRING" id="754035.Mesau_00090"/>
<feature type="transmembrane region" description="Helical" evidence="6">
    <location>
        <begin position="263"/>
        <end position="283"/>
    </location>
</feature>
<feature type="transmembrane region" description="Helical" evidence="6">
    <location>
        <begin position="834"/>
        <end position="855"/>
    </location>
</feature>
<dbReference type="PROSITE" id="PS00455">
    <property type="entry name" value="AMP_BINDING"/>
    <property type="match status" value="1"/>
</dbReference>
<proteinExistence type="inferred from homology"/>
<dbReference type="PANTHER" id="PTHR43201">
    <property type="entry name" value="ACYL-COA SYNTHETASE"/>
    <property type="match status" value="1"/>
</dbReference>
<dbReference type="Pfam" id="PF01553">
    <property type="entry name" value="Acyltransferase"/>
    <property type="match status" value="1"/>
</dbReference>
<dbReference type="Gene3D" id="3.30.300.30">
    <property type="match status" value="1"/>
</dbReference>
<comment type="similarity">
    <text evidence="1">Belongs to the ATP-dependent AMP-binding enzyme family.</text>
</comment>
<dbReference type="AlphaFoldDB" id="L0KDY5"/>
<evidence type="ECO:0000256" key="4">
    <source>
        <dbReference type="ARBA" id="ARBA00022989"/>
    </source>
</evidence>
<dbReference type="Pfam" id="PF00501">
    <property type="entry name" value="AMP-binding"/>
    <property type="match status" value="1"/>
</dbReference>
<keyword evidence="9" id="KW-1185">Reference proteome</keyword>
<dbReference type="InterPro" id="IPR020845">
    <property type="entry name" value="AMP-binding_CS"/>
</dbReference>
<dbReference type="GO" id="GO:0016746">
    <property type="term" value="F:acyltransferase activity"/>
    <property type="evidence" value="ECO:0007669"/>
    <property type="project" value="InterPro"/>
</dbReference>
<feature type="transmembrane region" description="Helical" evidence="6">
    <location>
        <begin position="370"/>
        <end position="395"/>
    </location>
</feature>
<feature type="transmembrane region" description="Helical" evidence="6">
    <location>
        <begin position="401"/>
        <end position="418"/>
    </location>
</feature>
<dbReference type="HOGENOM" id="CLU_008489_1_0_5"/>
<evidence type="ECO:0000256" key="2">
    <source>
        <dbReference type="ARBA" id="ARBA00022598"/>
    </source>
</evidence>
<evidence type="ECO:0000256" key="5">
    <source>
        <dbReference type="ARBA" id="ARBA00023136"/>
    </source>
</evidence>
<evidence type="ECO:0000313" key="9">
    <source>
        <dbReference type="Proteomes" id="UP000010998"/>
    </source>
</evidence>
<dbReference type="Gene3D" id="3.40.50.12780">
    <property type="entry name" value="N-terminal domain of ligase-like"/>
    <property type="match status" value="1"/>
</dbReference>
<dbReference type="PANTHER" id="PTHR43201:SF5">
    <property type="entry name" value="MEDIUM-CHAIN ACYL-COA LIGASE ACSF2, MITOCHONDRIAL"/>
    <property type="match status" value="1"/>
</dbReference>
<keyword evidence="4 6" id="KW-1133">Transmembrane helix</keyword>
<name>L0KDY5_MESAW</name>
<dbReference type="EMBL" id="CP003358">
    <property type="protein sequence ID" value="AGB42594.1"/>
    <property type="molecule type" value="Genomic_DNA"/>
</dbReference>
<gene>
    <name evidence="8" type="ordered locus">Mesau_00090</name>
</gene>
<accession>L0KDY5</accession>
<dbReference type="CDD" id="cd06173">
    <property type="entry name" value="MFS_MefA_like"/>
    <property type="match status" value="1"/>
</dbReference>
<dbReference type="GO" id="GO:0031956">
    <property type="term" value="F:medium-chain fatty acid-CoA ligase activity"/>
    <property type="evidence" value="ECO:0007669"/>
    <property type="project" value="TreeGrafter"/>
</dbReference>
<dbReference type="SUPFAM" id="SSF69593">
    <property type="entry name" value="Glycerol-3-phosphate (1)-acyltransferase"/>
    <property type="match status" value="1"/>
</dbReference>
<dbReference type="KEGG" id="mam:Mesau_00090"/>
<evidence type="ECO:0000256" key="3">
    <source>
        <dbReference type="ARBA" id="ARBA00022692"/>
    </source>
</evidence>